<protein>
    <submittedName>
        <fullName evidence="1">Uncharacterized protein</fullName>
    </submittedName>
</protein>
<comment type="caution">
    <text evidence="1">The sequence shown here is derived from an EMBL/GenBank/DDBJ whole genome shotgun (WGS) entry which is preliminary data.</text>
</comment>
<name>A0ACC2W2P3_9TREE</name>
<keyword evidence="2" id="KW-1185">Reference proteome</keyword>
<organism evidence="1 2">
    <name type="scientific">Naganishia cerealis</name>
    <dbReference type="NCBI Taxonomy" id="610337"/>
    <lineage>
        <taxon>Eukaryota</taxon>
        <taxon>Fungi</taxon>
        <taxon>Dikarya</taxon>
        <taxon>Basidiomycota</taxon>
        <taxon>Agaricomycotina</taxon>
        <taxon>Tremellomycetes</taxon>
        <taxon>Filobasidiales</taxon>
        <taxon>Filobasidiaceae</taxon>
        <taxon>Naganishia</taxon>
    </lineage>
</organism>
<reference evidence="1" key="1">
    <citation type="submission" date="2023-04" db="EMBL/GenBank/DDBJ databases">
        <title>Draft Genome sequencing of Naganishia species isolated from polar environments using Oxford Nanopore Technology.</title>
        <authorList>
            <person name="Leo P."/>
            <person name="Venkateswaran K."/>
        </authorList>
    </citation>
    <scope>NUCLEOTIDE SEQUENCE</scope>
    <source>
        <strain evidence="1">MNA-CCFEE 5261</strain>
    </source>
</reference>
<proteinExistence type="predicted"/>
<dbReference type="EMBL" id="JASBWR010000034">
    <property type="protein sequence ID" value="KAJ9105575.1"/>
    <property type="molecule type" value="Genomic_DNA"/>
</dbReference>
<gene>
    <name evidence="1" type="ORF">QFC19_003557</name>
</gene>
<dbReference type="Proteomes" id="UP001241377">
    <property type="component" value="Unassembled WGS sequence"/>
</dbReference>
<evidence type="ECO:0000313" key="2">
    <source>
        <dbReference type="Proteomes" id="UP001241377"/>
    </source>
</evidence>
<evidence type="ECO:0000313" key="1">
    <source>
        <dbReference type="EMBL" id="KAJ9105575.1"/>
    </source>
</evidence>
<sequence>MTSFSGNNNDNIVARDWWELRDDKRGGRSYYYRTSGLGATFQVIPALHYLSTETVTKKTQWTRPSNVLVIPLAQVQTQLQVLRDAPRSIPETSNINIVSRTQYQDTTGWKKREQGPAVVADDVAPVNVNLARESNDTSLLGQPIGDVGPTSSHTSLAAFHPARTQAADNIQPWNRYRKTPPAEPATTAYAGSHLAGFVKHTRQVDPSYKTTNGWTLTDNPIVLARTLVDGALTHVPVMHKVSEAHGGDQDVEHRRIIAGAKSEEPPSLTHRLNAITSQEEPHIPFFRTSSVTSVAGRVVLSEVADKPRYSDEFFAVHRKGLTRKRLTQHELMKWQSRPSPGPLLAKTTPSSVIDCPKVFKVIQHIMGDRDLPVEGIVPPKPSEAATRLLTRQKSEATEERDQVWEKVEKTMLLDEMRWLLHLGIRYSDLRDEVYAMTIKQVNDNPLSIVAYEELCRMLIVAILLLSIAFEDCCRQLPKIARRGAQLRAPMYSEIENAGEAAFNHIIFGESLQIIMQDQAEQYPHLRVPVPLVHSAEAIIQLGGLNTRGIFLSMGDPDVVSEVKARFERYQDKLVLVSETSCAQVAGPV</sequence>
<accession>A0ACC2W2P3</accession>